<accession>A0A2T2NUV2</accession>
<gene>
    <name evidence="2" type="ORF">BS50DRAFT_572381</name>
</gene>
<feature type="compositionally biased region" description="Basic residues" evidence="1">
    <location>
        <begin position="93"/>
        <end position="105"/>
    </location>
</feature>
<feature type="region of interest" description="Disordered" evidence="1">
    <location>
        <begin position="73"/>
        <end position="117"/>
    </location>
</feature>
<reference evidence="2 3" key="1">
    <citation type="journal article" date="2018" name="Front. Microbiol.">
        <title>Genome-Wide Analysis of Corynespora cassiicola Leaf Fall Disease Putative Effectors.</title>
        <authorList>
            <person name="Lopez D."/>
            <person name="Ribeiro S."/>
            <person name="Label P."/>
            <person name="Fumanal B."/>
            <person name="Venisse J.S."/>
            <person name="Kohler A."/>
            <person name="de Oliveira R.R."/>
            <person name="Labutti K."/>
            <person name="Lipzen A."/>
            <person name="Lail K."/>
            <person name="Bauer D."/>
            <person name="Ohm R.A."/>
            <person name="Barry K.W."/>
            <person name="Spatafora J."/>
            <person name="Grigoriev I.V."/>
            <person name="Martin F.M."/>
            <person name="Pujade-Renaud V."/>
        </authorList>
    </citation>
    <scope>NUCLEOTIDE SEQUENCE [LARGE SCALE GENOMIC DNA]</scope>
    <source>
        <strain evidence="2 3">Philippines</strain>
    </source>
</reference>
<protein>
    <submittedName>
        <fullName evidence="2">Uncharacterized protein</fullName>
    </submittedName>
</protein>
<evidence type="ECO:0000313" key="3">
    <source>
        <dbReference type="Proteomes" id="UP000240883"/>
    </source>
</evidence>
<dbReference type="STRING" id="1448308.A0A2T2NUV2"/>
<evidence type="ECO:0000313" key="2">
    <source>
        <dbReference type="EMBL" id="PSN69221.1"/>
    </source>
</evidence>
<dbReference type="AlphaFoldDB" id="A0A2T2NUV2"/>
<name>A0A2T2NUV2_CORCC</name>
<dbReference type="Proteomes" id="UP000240883">
    <property type="component" value="Unassembled WGS sequence"/>
</dbReference>
<organism evidence="2 3">
    <name type="scientific">Corynespora cassiicola Philippines</name>
    <dbReference type="NCBI Taxonomy" id="1448308"/>
    <lineage>
        <taxon>Eukaryota</taxon>
        <taxon>Fungi</taxon>
        <taxon>Dikarya</taxon>
        <taxon>Ascomycota</taxon>
        <taxon>Pezizomycotina</taxon>
        <taxon>Dothideomycetes</taxon>
        <taxon>Pleosporomycetidae</taxon>
        <taxon>Pleosporales</taxon>
        <taxon>Corynesporascaceae</taxon>
        <taxon>Corynespora</taxon>
    </lineage>
</organism>
<proteinExistence type="predicted"/>
<sequence length="117" mass="13220">MTPPKRALFSLNIDSNAEHIYQRVDDHNNDKHKVLETSGPVHGSTNLQLVTRPFEKAVERSIERIVDGKHVADAEGDITYETHQSVNGESPRRSTKTVHVKKKGKQSVEEQYDTSDL</sequence>
<dbReference type="OrthoDB" id="3709578at2759"/>
<evidence type="ECO:0000256" key="1">
    <source>
        <dbReference type="SAM" id="MobiDB-lite"/>
    </source>
</evidence>
<dbReference type="EMBL" id="KZ678133">
    <property type="protein sequence ID" value="PSN69221.1"/>
    <property type="molecule type" value="Genomic_DNA"/>
</dbReference>
<keyword evidence="3" id="KW-1185">Reference proteome</keyword>